<dbReference type="RefSeq" id="WP_143915285.1">
    <property type="nucleotide sequence ID" value="NZ_CANMIK010000056.1"/>
</dbReference>
<evidence type="ECO:0000313" key="1">
    <source>
        <dbReference type="EMBL" id="TSE10976.1"/>
    </source>
</evidence>
<evidence type="ECO:0000313" key="2">
    <source>
        <dbReference type="Proteomes" id="UP000318833"/>
    </source>
</evidence>
<comment type="caution">
    <text evidence="1">The sequence shown here is derived from an EMBL/GenBank/DDBJ whole genome shotgun (WGS) entry which is preliminary data.</text>
</comment>
<dbReference type="EMBL" id="VLNR01000003">
    <property type="protein sequence ID" value="TSE10976.1"/>
    <property type="molecule type" value="Genomic_DNA"/>
</dbReference>
<dbReference type="Proteomes" id="UP000318833">
    <property type="component" value="Unassembled WGS sequence"/>
</dbReference>
<reference evidence="1 2" key="1">
    <citation type="submission" date="2019-07" db="EMBL/GenBank/DDBJ databases">
        <title>The draft genome sequence of Aquimarina algiphila M91.</title>
        <authorList>
            <person name="Meng X."/>
        </authorList>
    </citation>
    <scope>NUCLEOTIDE SEQUENCE [LARGE SCALE GENOMIC DNA]</scope>
    <source>
        <strain evidence="1 2">M91</strain>
    </source>
</reference>
<dbReference type="PROSITE" id="PS51257">
    <property type="entry name" value="PROKAR_LIPOPROTEIN"/>
    <property type="match status" value="1"/>
</dbReference>
<protein>
    <submittedName>
        <fullName evidence="1">Uncharacterized protein</fullName>
    </submittedName>
</protein>
<accession>A0A554VQT1</accession>
<keyword evidence="2" id="KW-1185">Reference proteome</keyword>
<dbReference type="AlphaFoldDB" id="A0A554VQT1"/>
<sequence>MKSNLFLKTLKEKFIIVFVFCLVAVFSCNAKILSIINLTDHNVVLHNINTDILNKEISKFSHAKSLKFKGDESFISAYTIVKNESIELSSNSIANHANIPTPFFGADRENVLEEDIQLLEVADQYPSKSYNFKLKYKAKKEREIHLEIRSPENVWLGFNKVIVKKGSRKIDLAVGLVNEAIIGNGYKVIATLVPLGKDWKEKIVNSEKEFNVIPQENVDHAEMEENLEIMPLPDQKPADRYTFELKYTAKKARDIVVEIRNQRKQWLGSKKVTVPEGSETIFVTVKIPNTAEIANDYKAISLLLPVGKDWQDKIKNTSRKFNVTNGTKSASTEGVSTYIPPKEEFIELLEVPNQKKSENFTFSVEYDVNQEREIQVEIRDPQHKWLDLMSVKVSKGSGRTSVIMNVPKKIVIGSGYTATALLVPVGKDWRDKIKTSTQKFSVVRR</sequence>
<name>A0A554VQT1_9FLAO</name>
<proteinExistence type="predicted"/>
<gene>
    <name evidence="1" type="ORF">FOF46_01740</name>
</gene>
<organism evidence="1 2">
    <name type="scientific">Aquimarina algiphila</name>
    <dbReference type="NCBI Taxonomy" id="2047982"/>
    <lineage>
        <taxon>Bacteria</taxon>
        <taxon>Pseudomonadati</taxon>
        <taxon>Bacteroidota</taxon>
        <taxon>Flavobacteriia</taxon>
        <taxon>Flavobacteriales</taxon>
        <taxon>Flavobacteriaceae</taxon>
        <taxon>Aquimarina</taxon>
    </lineage>
</organism>